<dbReference type="PANTHER" id="PTHR36206:SF16">
    <property type="entry name" value="TRANSCRIPTION FACTOR DOMAIN-CONTAINING PROTEIN-RELATED"/>
    <property type="match status" value="1"/>
</dbReference>
<evidence type="ECO:0000313" key="10">
    <source>
        <dbReference type="Proteomes" id="UP000781932"/>
    </source>
</evidence>
<feature type="region of interest" description="Disordered" evidence="7">
    <location>
        <begin position="1"/>
        <end position="24"/>
    </location>
</feature>
<reference evidence="9" key="2">
    <citation type="submission" date="2020-11" db="EMBL/GenBank/DDBJ databases">
        <title>Whole genome sequencing of Colletotrichum sp.</title>
        <authorList>
            <person name="Li H."/>
        </authorList>
    </citation>
    <scope>NUCLEOTIDE SEQUENCE</scope>
    <source>
        <strain evidence="9">CkLH20</strain>
    </source>
</reference>
<reference evidence="9" key="1">
    <citation type="submission" date="2020-03" db="EMBL/GenBank/DDBJ databases">
        <authorList>
            <person name="He L."/>
        </authorList>
    </citation>
    <scope>NUCLEOTIDE SEQUENCE</scope>
    <source>
        <strain evidence="9">CkLH20</strain>
    </source>
</reference>
<keyword evidence="2" id="KW-0862">Zinc</keyword>
<keyword evidence="10" id="KW-1185">Reference proteome</keyword>
<protein>
    <recommendedName>
        <fullName evidence="8">Zn(2)-C6 fungal-type domain-containing protein</fullName>
    </recommendedName>
</protein>
<evidence type="ECO:0000313" key="9">
    <source>
        <dbReference type="EMBL" id="KAF9880294.1"/>
    </source>
</evidence>
<feature type="region of interest" description="Disordered" evidence="7">
    <location>
        <begin position="549"/>
        <end position="582"/>
    </location>
</feature>
<comment type="caution">
    <text evidence="9">The sequence shown here is derived from an EMBL/GenBank/DDBJ whole genome shotgun (WGS) entry which is preliminary data.</text>
</comment>
<evidence type="ECO:0000259" key="8">
    <source>
        <dbReference type="SMART" id="SM00066"/>
    </source>
</evidence>
<gene>
    <name evidence="9" type="ORF">CkaCkLH20_02248</name>
</gene>
<evidence type="ECO:0000256" key="4">
    <source>
        <dbReference type="ARBA" id="ARBA00023125"/>
    </source>
</evidence>
<evidence type="ECO:0000256" key="1">
    <source>
        <dbReference type="ARBA" id="ARBA00022723"/>
    </source>
</evidence>
<dbReference type="PANTHER" id="PTHR36206">
    <property type="entry name" value="ASPERCRYPTIN BIOSYNTHESIS CLUSTER-SPECIFIC TRANSCRIPTION REGULATOR ATNN-RELATED"/>
    <property type="match status" value="1"/>
</dbReference>
<keyword evidence="6" id="KW-0539">Nucleus</keyword>
<dbReference type="Pfam" id="PF00172">
    <property type="entry name" value="Zn_clus"/>
    <property type="match status" value="1"/>
</dbReference>
<evidence type="ECO:0000256" key="3">
    <source>
        <dbReference type="ARBA" id="ARBA00023015"/>
    </source>
</evidence>
<dbReference type="AlphaFoldDB" id="A0A9P6ICH4"/>
<evidence type="ECO:0000256" key="2">
    <source>
        <dbReference type="ARBA" id="ARBA00022833"/>
    </source>
</evidence>
<dbReference type="CDD" id="cd00067">
    <property type="entry name" value="GAL4"/>
    <property type="match status" value="1"/>
</dbReference>
<evidence type="ECO:0000256" key="6">
    <source>
        <dbReference type="ARBA" id="ARBA00023242"/>
    </source>
</evidence>
<keyword evidence="5" id="KW-0804">Transcription</keyword>
<dbReference type="OrthoDB" id="2593732at2759"/>
<dbReference type="SMART" id="SM00066">
    <property type="entry name" value="GAL4"/>
    <property type="match status" value="1"/>
</dbReference>
<evidence type="ECO:0000256" key="7">
    <source>
        <dbReference type="SAM" id="MobiDB-lite"/>
    </source>
</evidence>
<dbReference type="InterPro" id="IPR021858">
    <property type="entry name" value="Fun_TF"/>
</dbReference>
<proteinExistence type="predicted"/>
<dbReference type="InterPro" id="IPR052360">
    <property type="entry name" value="Transcr_Regulatory_Proteins"/>
</dbReference>
<evidence type="ECO:0000256" key="5">
    <source>
        <dbReference type="ARBA" id="ARBA00023163"/>
    </source>
</evidence>
<keyword evidence="1" id="KW-0479">Metal-binding</keyword>
<sequence>MTDPSGAPQPYLQPPVASSGRKGSKKVRTGCVTVRKVKCDEAKPACLRCTKTGRICDGYLPRKPAHGEGSPGSDIVARLSPSVSPYADWVGGTREQRAFDFYRNFSAPAIFSDGGGGLTLWKKLVPHFCHAEPAIRHAVLAISSLHESLSQETSADSASGDFLAPVRRRGVVSNTFAAEQYGKALKCLQEWKPSESATVTVPLLACLLFICIEFMLGDEKASQVHINQGRLILAQLDTTTAGSDVDVIKKHFVPIYSRLSLASFLFGTRPAEIPSNLRSSSATNKFFASVDEAEVALYELVDDGLRFSNKARRTVYMRVSIDPDLQTLQREQEDILARFNRWHIAFTVVAALEDAKKAGKLCSVYYHTGKIWVGTAMSPFETAYDDHIASFAAIISLCSELIHASKKSARDPSKAAMSTPKFVFDTEIIPPLYYTVAKCRHPMLRRAAADLLTQDAVTNRRENLWDARMMAEIGRRIMTIEENSVRRDTSDLGTTNWDARSCAGSDECADQAARAPGFVYEIAVPYMQYPGLTRDAYHHYSEQYQVVNGLGGSRQTSPGSVSTKASTGSSSSGSNTSWGSGHLETPFNLPEYARVKNAQIDNESLHGSWVTVFMDPEEAGAQHWKVTKEFVRVK</sequence>
<dbReference type="GO" id="GO:0000981">
    <property type="term" value="F:DNA-binding transcription factor activity, RNA polymerase II-specific"/>
    <property type="evidence" value="ECO:0007669"/>
    <property type="project" value="InterPro"/>
</dbReference>
<dbReference type="GO" id="GO:0003677">
    <property type="term" value="F:DNA binding"/>
    <property type="evidence" value="ECO:0007669"/>
    <property type="project" value="UniProtKB-KW"/>
</dbReference>
<dbReference type="EMBL" id="JAATWM020000005">
    <property type="protein sequence ID" value="KAF9880294.1"/>
    <property type="molecule type" value="Genomic_DNA"/>
</dbReference>
<name>A0A9P6ICH4_9PEZI</name>
<dbReference type="InterPro" id="IPR036864">
    <property type="entry name" value="Zn2-C6_fun-type_DNA-bd_sf"/>
</dbReference>
<organism evidence="9 10">
    <name type="scientific">Colletotrichum karsti</name>
    <dbReference type="NCBI Taxonomy" id="1095194"/>
    <lineage>
        <taxon>Eukaryota</taxon>
        <taxon>Fungi</taxon>
        <taxon>Dikarya</taxon>
        <taxon>Ascomycota</taxon>
        <taxon>Pezizomycotina</taxon>
        <taxon>Sordariomycetes</taxon>
        <taxon>Hypocreomycetidae</taxon>
        <taxon>Glomerellales</taxon>
        <taxon>Glomerellaceae</taxon>
        <taxon>Colletotrichum</taxon>
        <taxon>Colletotrichum boninense species complex</taxon>
    </lineage>
</organism>
<dbReference type="InterPro" id="IPR001138">
    <property type="entry name" value="Zn2Cys6_DnaBD"/>
</dbReference>
<dbReference type="GO" id="GO:0008270">
    <property type="term" value="F:zinc ion binding"/>
    <property type="evidence" value="ECO:0007669"/>
    <property type="project" value="InterPro"/>
</dbReference>
<keyword evidence="3" id="KW-0805">Transcription regulation</keyword>
<dbReference type="GeneID" id="62158041"/>
<accession>A0A9P6ICH4</accession>
<feature type="domain" description="Zn(2)-C6 fungal-type" evidence="8">
    <location>
        <begin position="25"/>
        <end position="67"/>
    </location>
</feature>
<dbReference type="RefSeq" id="XP_038749755.1">
    <property type="nucleotide sequence ID" value="XM_038884967.1"/>
</dbReference>
<dbReference type="Pfam" id="PF11951">
    <property type="entry name" value="Fungal_trans_2"/>
    <property type="match status" value="1"/>
</dbReference>
<feature type="compositionally biased region" description="Low complexity" evidence="7">
    <location>
        <begin position="559"/>
        <end position="581"/>
    </location>
</feature>
<dbReference type="SUPFAM" id="SSF57701">
    <property type="entry name" value="Zn2/Cys6 DNA-binding domain"/>
    <property type="match status" value="1"/>
</dbReference>
<keyword evidence="4" id="KW-0238">DNA-binding</keyword>
<dbReference type="Proteomes" id="UP000781932">
    <property type="component" value="Unassembled WGS sequence"/>
</dbReference>